<protein>
    <submittedName>
        <fullName evidence="1">Uncharacterized protein</fullName>
    </submittedName>
</protein>
<reference evidence="1 2" key="1">
    <citation type="journal article" date="2019" name="Nat. Ecol. Evol.">
        <title>Megaphylogeny resolves global patterns of mushroom evolution.</title>
        <authorList>
            <person name="Varga T."/>
            <person name="Krizsan K."/>
            <person name="Foldi C."/>
            <person name="Dima B."/>
            <person name="Sanchez-Garcia M."/>
            <person name="Sanchez-Ramirez S."/>
            <person name="Szollosi G.J."/>
            <person name="Szarkandi J.G."/>
            <person name="Papp V."/>
            <person name="Albert L."/>
            <person name="Andreopoulos W."/>
            <person name="Angelini C."/>
            <person name="Antonin V."/>
            <person name="Barry K.W."/>
            <person name="Bougher N.L."/>
            <person name="Buchanan P."/>
            <person name="Buyck B."/>
            <person name="Bense V."/>
            <person name="Catcheside P."/>
            <person name="Chovatia M."/>
            <person name="Cooper J."/>
            <person name="Damon W."/>
            <person name="Desjardin D."/>
            <person name="Finy P."/>
            <person name="Geml J."/>
            <person name="Haridas S."/>
            <person name="Hughes K."/>
            <person name="Justo A."/>
            <person name="Karasinski D."/>
            <person name="Kautmanova I."/>
            <person name="Kiss B."/>
            <person name="Kocsube S."/>
            <person name="Kotiranta H."/>
            <person name="LaButti K.M."/>
            <person name="Lechner B.E."/>
            <person name="Liimatainen K."/>
            <person name="Lipzen A."/>
            <person name="Lukacs Z."/>
            <person name="Mihaltcheva S."/>
            <person name="Morgado L.N."/>
            <person name="Niskanen T."/>
            <person name="Noordeloos M.E."/>
            <person name="Ohm R.A."/>
            <person name="Ortiz-Santana B."/>
            <person name="Ovrebo C."/>
            <person name="Racz N."/>
            <person name="Riley R."/>
            <person name="Savchenko A."/>
            <person name="Shiryaev A."/>
            <person name="Soop K."/>
            <person name="Spirin V."/>
            <person name="Szebenyi C."/>
            <person name="Tomsovsky M."/>
            <person name="Tulloss R.E."/>
            <person name="Uehling J."/>
            <person name="Grigoriev I.V."/>
            <person name="Vagvolgyi C."/>
            <person name="Papp T."/>
            <person name="Martin F.M."/>
            <person name="Miettinen O."/>
            <person name="Hibbett D.S."/>
            <person name="Nagy L.G."/>
        </authorList>
    </citation>
    <scope>NUCLEOTIDE SEQUENCE [LARGE SCALE GENOMIC DNA]</scope>
    <source>
        <strain evidence="1 2">HHB13444</strain>
    </source>
</reference>
<dbReference type="Proteomes" id="UP000308197">
    <property type="component" value="Unassembled WGS sequence"/>
</dbReference>
<name>A0A5C3P450_9APHY</name>
<accession>A0A5C3P450</accession>
<evidence type="ECO:0000313" key="1">
    <source>
        <dbReference type="EMBL" id="TFK83779.1"/>
    </source>
</evidence>
<evidence type="ECO:0000313" key="2">
    <source>
        <dbReference type="Proteomes" id="UP000308197"/>
    </source>
</evidence>
<sequence>MRLPCTNPSIFLFCSRCRVLWPSSVLGFSVLLSHPHPLISVARTVLSQASWISYPCISPSSILLHRRSSSSSSTLPTAADHYYTLAVGTRRAVSPNAGQSSSRPSAASQSVLLSRRVVAAVPSMSMSMSFLSLAPILPSCVSCWYTRRLVYCHSPHPILQFPAYHLFTRTVLCFCVPVCGKFRVCSELRFTSVCLPFLSPFPFPLPSLRVMNFLDTILCPSAV</sequence>
<dbReference type="InParanoid" id="A0A5C3P450"/>
<gene>
    <name evidence="1" type="ORF">K466DRAFT_249848</name>
</gene>
<dbReference type="AlphaFoldDB" id="A0A5C3P450"/>
<organism evidence="1 2">
    <name type="scientific">Polyporus arcularius HHB13444</name>
    <dbReference type="NCBI Taxonomy" id="1314778"/>
    <lineage>
        <taxon>Eukaryota</taxon>
        <taxon>Fungi</taxon>
        <taxon>Dikarya</taxon>
        <taxon>Basidiomycota</taxon>
        <taxon>Agaricomycotina</taxon>
        <taxon>Agaricomycetes</taxon>
        <taxon>Polyporales</taxon>
        <taxon>Polyporaceae</taxon>
        <taxon>Polyporus</taxon>
    </lineage>
</organism>
<dbReference type="EMBL" id="ML211366">
    <property type="protein sequence ID" value="TFK83779.1"/>
    <property type="molecule type" value="Genomic_DNA"/>
</dbReference>
<proteinExistence type="predicted"/>
<keyword evidence="2" id="KW-1185">Reference proteome</keyword>